<comment type="caution">
    <text evidence="1">The sequence shown here is derived from an EMBL/GenBank/DDBJ whole genome shotgun (WGS) entry which is preliminary data.</text>
</comment>
<proteinExistence type="predicted"/>
<accession>A0A9Q3BWG6</accession>
<evidence type="ECO:0000313" key="1">
    <source>
        <dbReference type="EMBL" id="MBW0472548.1"/>
    </source>
</evidence>
<gene>
    <name evidence="1" type="ORF">O181_012263</name>
</gene>
<dbReference type="AlphaFoldDB" id="A0A9Q3BWG6"/>
<evidence type="ECO:0000313" key="2">
    <source>
        <dbReference type="Proteomes" id="UP000765509"/>
    </source>
</evidence>
<dbReference type="Proteomes" id="UP000765509">
    <property type="component" value="Unassembled WGS sequence"/>
</dbReference>
<sequence length="144" mass="15680">MGPSKSAIALIDQAMSKPRNFRNLEGSFHKDHLMGLIIQKATQSRPAINTALMGRLEVSLATYNKTPNLDQVIEALEACTCKDETNTTPEMTTTAPQGMDFHHLNLQGGHEMSEIGTDGSFAEDNVDPAALHAIIKGTCHLYKT</sequence>
<reference evidence="1" key="1">
    <citation type="submission" date="2021-03" db="EMBL/GenBank/DDBJ databases">
        <title>Draft genome sequence of rust myrtle Austropuccinia psidii MF-1, a brazilian biotype.</title>
        <authorList>
            <person name="Quecine M.C."/>
            <person name="Pachon D.M.R."/>
            <person name="Bonatelli M.L."/>
            <person name="Correr F.H."/>
            <person name="Franceschini L.M."/>
            <person name="Leite T.F."/>
            <person name="Margarido G.R.A."/>
            <person name="Almeida C.A."/>
            <person name="Ferrarezi J.A."/>
            <person name="Labate C.A."/>
        </authorList>
    </citation>
    <scope>NUCLEOTIDE SEQUENCE</scope>
    <source>
        <strain evidence="1">MF-1</strain>
    </source>
</reference>
<name>A0A9Q3BWG6_9BASI</name>
<protein>
    <submittedName>
        <fullName evidence="1">Uncharacterized protein</fullName>
    </submittedName>
</protein>
<keyword evidence="2" id="KW-1185">Reference proteome</keyword>
<dbReference type="EMBL" id="AVOT02003123">
    <property type="protein sequence ID" value="MBW0472548.1"/>
    <property type="molecule type" value="Genomic_DNA"/>
</dbReference>
<organism evidence="1 2">
    <name type="scientific">Austropuccinia psidii MF-1</name>
    <dbReference type="NCBI Taxonomy" id="1389203"/>
    <lineage>
        <taxon>Eukaryota</taxon>
        <taxon>Fungi</taxon>
        <taxon>Dikarya</taxon>
        <taxon>Basidiomycota</taxon>
        <taxon>Pucciniomycotina</taxon>
        <taxon>Pucciniomycetes</taxon>
        <taxon>Pucciniales</taxon>
        <taxon>Sphaerophragmiaceae</taxon>
        <taxon>Austropuccinia</taxon>
    </lineage>
</organism>